<feature type="compositionally biased region" description="Low complexity" evidence="1">
    <location>
        <begin position="207"/>
        <end position="246"/>
    </location>
</feature>
<feature type="compositionally biased region" description="Acidic residues" evidence="1">
    <location>
        <begin position="95"/>
        <end position="105"/>
    </location>
</feature>
<feature type="region of interest" description="Disordered" evidence="1">
    <location>
        <begin position="190"/>
        <end position="319"/>
    </location>
</feature>
<proteinExistence type="predicted"/>
<feature type="region of interest" description="Disordered" evidence="1">
    <location>
        <begin position="1"/>
        <end position="48"/>
    </location>
</feature>
<feature type="compositionally biased region" description="Basic and acidic residues" evidence="1">
    <location>
        <begin position="361"/>
        <end position="376"/>
    </location>
</feature>
<evidence type="ECO:0000313" key="4">
    <source>
        <dbReference type="Proteomes" id="UP000807469"/>
    </source>
</evidence>
<dbReference type="EMBL" id="MU155333">
    <property type="protein sequence ID" value="KAF9475428.1"/>
    <property type="molecule type" value="Genomic_DNA"/>
</dbReference>
<evidence type="ECO:0000256" key="2">
    <source>
        <dbReference type="SAM" id="Phobius"/>
    </source>
</evidence>
<accession>A0A9P5YTA2</accession>
<sequence length="446" mass="48688">MSFLLNSSPSPSPTSPSSPSPTSGNNNGSSSNSSPTSSVPDSLNSFFPGIAETNATTVLDEGSKSAGQIILPTPPPRFGVRSRSQAVAGVREDEIGVDEDEDEDGGTPLPKAPLIRRMGGGTAGAVASTSTSAQARTWPAESSRMQNSELSPHGRSAAPMFSPTTPGGATPEAIIDSGLGLGLFGQEVQAEVSEESLQQRKERRQSQQRTRFYASSSSESASSQESDDITSTSSESESESESSSLFSDRRRRTTLDAESAGSSIPRIRVEAESLLFSHSLPPSASRAQDKGKGKERERERDRESERKKDARRVREDVDREKVRQVRDADRLAREMKRKGKMREMDVEDAADMDRPIGVGRDMREEERERERGPQYREHHRRRSSSGTVKIRTTSGQKVYKYEEPEFSRDFLLIVAMCFGLACAFVLLARPAMMSLLGRPGSVGYLD</sequence>
<feature type="region of interest" description="Disordered" evidence="1">
    <location>
        <begin position="361"/>
        <end position="394"/>
    </location>
</feature>
<feature type="compositionally biased region" description="Basic and acidic residues" evidence="1">
    <location>
        <begin position="287"/>
        <end position="319"/>
    </location>
</feature>
<keyword evidence="2" id="KW-0472">Membrane</keyword>
<evidence type="ECO:0000313" key="3">
    <source>
        <dbReference type="EMBL" id="KAF9475428.1"/>
    </source>
</evidence>
<evidence type="ECO:0008006" key="5">
    <source>
        <dbReference type="Google" id="ProtNLM"/>
    </source>
</evidence>
<reference evidence="3" key="1">
    <citation type="submission" date="2020-11" db="EMBL/GenBank/DDBJ databases">
        <authorList>
            <consortium name="DOE Joint Genome Institute"/>
            <person name="Ahrendt S."/>
            <person name="Riley R."/>
            <person name="Andreopoulos W."/>
            <person name="Labutti K."/>
            <person name="Pangilinan J."/>
            <person name="Ruiz-Duenas F.J."/>
            <person name="Barrasa J.M."/>
            <person name="Sanchez-Garcia M."/>
            <person name="Camarero S."/>
            <person name="Miyauchi S."/>
            <person name="Serrano A."/>
            <person name="Linde D."/>
            <person name="Babiker R."/>
            <person name="Drula E."/>
            <person name="Ayuso-Fernandez I."/>
            <person name="Pacheco R."/>
            <person name="Padilla G."/>
            <person name="Ferreira P."/>
            <person name="Barriuso J."/>
            <person name="Kellner H."/>
            <person name="Castanera R."/>
            <person name="Alfaro M."/>
            <person name="Ramirez L."/>
            <person name="Pisabarro A.G."/>
            <person name="Kuo A."/>
            <person name="Tritt A."/>
            <person name="Lipzen A."/>
            <person name="He G."/>
            <person name="Yan M."/>
            <person name="Ng V."/>
            <person name="Cullen D."/>
            <person name="Martin F."/>
            <person name="Rosso M.-N."/>
            <person name="Henrissat B."/>
            <person name="Hibbett D."/>
            <person name="Martinez A.T."/>
            <person name="Grigoriev I.V."/>
        </authorList>
    </citation>
    <scope>NUCLEOTIDE SEQUENCE</scope>
    <source>
        <strain evidence="3">CIRM-BRFM 674</strain>
    </source>
</reference>
<keyword evidence="4" id="KW-1185">Reference proteome</keyword>
<organism evidence="3 4">
    <name type="scientific">Pholiota conissans</name>
    <dbReference type="NCBI Taxonomy" id="109636"/>
    <lineage>
        <taxon>Eukaryota</taxon>
        <taxon>Fungi</taxon>
        <taxon>Dikarya</taxon>
        <taxon>Basidiomycota</taxon>
        <taxon>Agaricomycotina</taxon>
        <taxon>Agaricomycetes</taxon>
        <taxon>Agaricomycetidae</taxon>
        <taxon>Agaricales</taxon>
        <taxon>Agaricineae</taxon>
        <taxon>Strophariaceae</taxon>
        <taxon>Pholiota</taxon>
    </lineage>
</organism>
<feature type="compositionally biased region" description="Pro residues" evidence="1">
    <location>
        <begin position="10"/>
        <end position="19"/>
    </location>
</feature>
<name>A0A9P5YTA2_9AGAR</name>
<feature type="region of interest" description="Disordered" evidence="1">
    <location>
        <begin position="66"/>
        <end position="176"/>
    </location>
</feature>
<protein>
    <recommendedName>
        <fullName evidence="5">Transmembrane protein</fullName>
    </recommendedName>
</protein>
<keyword evidence="2" id="KW-1133">Transmembrane helix</keyword>
<feature type="transmembrane region" description="Helical" evidence="2">
    <location>
        <begin position="410"/>
        <end position="428"/>
    </location>
</feature>
<dbReference type="Proteomes" id="UP000807469">
    <property type="component" value="Unassembled WGS sequence"/>
</dbReference>
<feature type="compositionally biased region" description="Polar residues" evidence="1">
    <location>
        <begin position="384"/>
        <end position="394"/>
    </location>
</feature>
<gene>
    <name evidence="3" type="ORF">BDN70DRAFT_251366</name>
</gene>
<dbReference type="AlphaFoldDB" id="A0A9P5YTA2"/>
<dbReference type="OrthoDB" id="3022434at2759"/>
<evidence type="ECO:0000256" key="1">
    <source>
        <dbReference type="SAM" id="MobiDB-lite"/>
    </source>
</evidence>
<feature type="compositionally biased region" description="Low complexity" evidence="1">
    <location>
        <begin position="124"/>
        <end position="133"/>
    </location>
</feature>
<keyword evidence="2" id="KW-0812">Transmembrane</keyword>
<comment type="caution">
    <text evidence="3">The sequence shown here is derived from an EMBL/GenBank/DDBJ whole genome shotgun (WGS) entry which is preliminary data.</text>
</comment>
<feature type="compositionally biased region" description="Low complexity" evidence="1">
    <location>
        <begin position="20"/>
        <end position="38"/>
    </location>
</feature>